<keyword evidence="2 3" id="KW-0040">ANK repeat</keyword>
<dbReference type="InterPro" id="IPR036770">
    <property type="entry name" value="Ankyrin_rpt-contain_sf"/>
</dbReference>
<evidence type="ECO:0000256" key="3">
    <source>
        <dbReference type="PROSITE-ProRule" id="PRU00023"/>
    </source>
</evidence>
<evidence type="ECO:0000256" key="2">
    <source>
        <dbReference type="ARBA" id="ARBA00023043"/>
    </source>
</evidence>
<keyword evidence="6" id="KW-1185">Reference proteome</keyword>
<evidence type="ECO:0000313" key="6">
    <source>
        <dbReference type="Proteomes" id="UP000193920"/>
    </source>
</evidence>
<dbReference type="PROSITE" id="PS50297">
    <property type="entry name" value="ANK_REP_REGION"/>
    <property type="match status" value="8"/>
</dbReference>
<feature type="compositionally biased region" description="Polar residues" evidence="4">
    <location>
        <begin position="2038"/>
        <end position="2053"/>
    </location>
</feature>
<comment type="caution">
    <text evidence="5">The sequence shown here is derived from an EMBL/GenBank/DDBJ whole genome shotgun (WGS) entry which is preliminary data.</text>
</comment>
<dbReference type="PROSITE" id="PS50088">
    <property type="entry name" value="ANK_REPEAT"/>
    <property type="match status" value="12"/>
</dbReference>
<protein>
    <submittedName>
        <fullName evidence="5">Ankyrin</fullName>
    </submittedName>
</protein>
<feature type="repeat" description="ANK" evidence="3">
    <location>
        <begin position="1082"/>
        <end position="1110"/>
    </location>
</feature>
<feature type="repeat" description="ANK" evidence="3">
    <location>
        <begin position="2442"/>
        <end position="2474"/>
    </location>
</feature>
<evidence type="ECO:0000313" key="5">
    <source>
        <dbReference type="EMBL" id="ORY78791.1"/>
    </source>
</evidence>
<feature type="repeat" description="ANK" evidence="3">
    <location>
        <begin position="552"/>
        <end position="584"/>
    </location>
</feature>
<evidence type="ECO:0000256" key="4">
    <source>
        <dbReference type="SAM" id="MobiDB-lite"/>
    </source>
</evidence>
<dbReference type="PANTHER" id="PTHR24198">
    <property type="entry name" value="ANKYRIN REPEAT AND PROTEIN KINASE DOMAIN-CONTAINING PROTEIN"/>
    <property type="match status" value="1"/>
</dbReference>
<feature type="repeat" description="ANK" evidence="3">
    <location>
        <begin position="382"/>
        <end position="414"/>
    </location>
</feature>
<feature type="repeat" description="ANK" evidence="3">
    <location>
        <begin position="912"/>
        <end position="944"/>
    </location>
</feature>
<evidence type="ECO:0000256" key="1">
    <source>
        <dbReference type="ARBA" id="ARBA00022737"/>
    </source>
</evidence>
<dbReference type="SUPFAM" id="SSF48403">
    <property type="entry name" value="Ankyrin repeat"/>
    <property type="match status" value="9"/>
</dbReference>
<feature type="repeat" description="ANK" evidence="3">
    <location>
        <begin position="1741"/>
        <end position="1773"/>
    </location>
</feature>
<dbReference type="SMART" id="SM00248">
    <property type="entry name" value="ANK"/>
    <property type="match status" value="43"/>
</dbReference>
<proteinExistence type="predicted"/>
<feature type="repeat" description="ANK" evidence="3">
    <location>
        <begin position="1201"/>
        <end position="1233"/>
    </location>
</feature>
<dbReference type="OrthoDB" id="2156718at2759"/>
<feature type="repeat" description="ANK" evidence="3">
    <location>
        <begin position="80"/>
        <end position="109"/>
    </location>
</feature>
<reference evidence="5 6" key="1">
    <citation type="submission" date="2016-08" db="EMBL/GenBank/DDBJ databases">
        <title>A Parts List for Fungal Cellulosomes Revealed by Comparative Genomics.</title>
        <authorList>
            <consortium name="DOE Joint Genome Institute"/>
            <person name="Haitjema C.H."/>
            <person name="Gilmore S.P."/>
            <person name="Henske J.K."/>
            <person name="Solomon K.V."/>
            <person name="De Groot R."/>
            <person name="Kuo A."/>
            <person name="Mondo S.J."/>
            <person name="Salamov A.A."/>
            <person name="Labutti K."/>
            <person name="Zhao Z."/>
            <person name="Chiniquy J."/>
            <person name="Barry K."/>
            <person name="Brewer H.M."/>
            <person name="Purvine S.O."/>
            <person name="Wright A.T."/>
            <person name="Boxma B."/>
            <person name="Van Alen T."/>
            <person name="Hackstein J.H."/>
            <person name="Baker S.E."/>
            <person name="Grigoriev I.V."/>
            <person name="O'Malley M.A."/>
        </authorList>
    </citation>
    <scope>NUCLEOTIDE SEQUENCE [LARGE SCALE GENOMIC DNA]</scope>
    <source>
        <strain evidence="5 6">G1</strain>
    </source>
</reference>
<feature type="repeat" description="ANK" evidence="3">
    <location>
        <begin position="1236"/>
        <end position="1268"/>
    </location>
</feature>
<dbReference type="STRING" id="1754190.A0A1Y2F4K2"/>
<dbReference type="Pfam" id="PF00023">
    <property type="entry name" value="Ank"/>
    <property type="match status" value="1"/>
</dbReference>
<feature type="compositionally biased region" description="Acidic residues" evidence="4">
    <location>
        <begin position="2208"/>
        <end position="2244"/>
    </location>
</feature>
<name>A0A1Y2F4K2_9FUNG</name>
<keyword evidence="1" id="KW-0677">Repeat</keyword>
<dbReference type="Pfam" id="PF12796">
    <property type="entry name" value="Ank_2"/>
    <property type="match status" value="11"/>
</dbReference>
<dbReference type="Proteomes" id="UP000193920">
    <property type="component" value="Unassembled WGS sequence"/>
</dbReference>
<feature type="repeat" description="ANK" evidence="3">
    <location>
        <begin position="2475"/>
        <end position="2509"/>
    </location>
</feature>
<feature type="region of interest" description="Disordered" evidence="4">
    <location>
        <begin position="2208"/>
        <end position="2276"/>
    </location>
</feature>
<dbReference type="PANTHER" id="PTHR24198:SF165">
    <property type="entry name" value="ANKYRIN REPEAT-CONTAINING PROTEIN-RELATED"/>
    <property type="match status" value="1"/>
</dbReference>
<dbReference type="Gene3D" id="1.25.40.20">
    <property type="entry name" value="Ankyrin repeat-containing domain"/>
    <property type="match status" value="11"/>
</dbReference>
<organism evidence="5 6">
    <name type="scientific">Neocallimastix californiae</name>
    <dbReference type="NCBI Taxonomy" id="1754190"/>
    <lineage>
        <taxon>Eukaryota</taxon>
        <taxon>Fungi</taxon>
        <taxon>Fungi incertae sedis</taxon>
        <taxon>Chytridiomycota</taxon>
        <taxon>Chytridiomycota incertae sedis</taxon>
        <taxon>Neocallimastigomycetes</taxon>
        <taxon>Neocallimastigales</taxon>
        <taxon>Neocallimastigaceae</taxon>
        <taxon>Neocallimastix</taxon>
    </lineage>
</organism>
<feature type="repeat" description="ANK" evidence="3">
    <location>
        <begin position="2545"/>
        <end position="2571"/>
    </location>
</feature>
<dbReference type="InterPro" id="IPR002110">
    <property type="entry name" value="Ankyrin_rpt"/>
</dbReference>
<dbReference type="EMBL" id="MCOG01000016">
    <property type="protein sequence ID" value="ORY78791.1"/>
    <property type="molecule type" value="Genomic_DNA"/>
</dbReference>
<feature type="compositionally biased region" description="Basic and acidic residues" evidence="4">
    <location>
        <begin position="2245"/>
        <end position="2276"/>
    </location>
</feature>
<feature type="repeat" description="ANK" evidence="3">
    <location>
        <begin position="2512"/>
        <end position="2544"/>
    </location>
</feature>
<feature type="region of interest" description="Disordered" evidence="4">
    <location>
        <begin position="2026"/>
        <end position="2054"/>
    </location>
</feature>
<accession>A0A1Y2F4K2</accession>
<gene>
    <name evidence="5" type="ORF">LY90DRAFT_626261</name>
</gene>
<sequence length="2571" mass="299662">MIISHISFDDIIKDIDKRDMNTKFQSSYKNYIKKINIDNPSPYDIKLIENAIENNSNEEFIEYCMELYGFNFNYSKILANPIFLALKNNNLYIAQKLIDCGADINYNDHYQGVLSYLLMTDSLNKKNLQFLIKNKIQLNIELFDIIEKMPNTSELISSIKNFFKPNNIKNDIKIYPFDFLIFQERNNEKINDEKEILLMNILKCETYNINTINYRTMEYIVKRKIYNLLEVLIHNKEEFIESELCIHALKYASSICDDIDILTYLIKNIDNEYIFDKYGLMLAFEIVKKQNIEDNRINLMRQLIDKGININEKYNNSLLLIESIKSRNNNLTKMLITNDANVHIKDEERKNALMLSIIYENNYDIMELLLQKNIDINDKDSTKNTALHYACKYNNINIIKTLINEKYKLKINEKNANGQTPLMISIIKNNWSCALQLLECDNIDPNIANEDGNTPLIYMTTNSIHQREIYRKLFKHKAYFNFKYINNKSFLNKIIENDELIYGFKDTGIFIDNGSKNIKKFNLLIFAIKINNMDLLKKLLICDLNPNEKDDSNETPLLFALKQNNIEAIKILIENKADFITDKQQIIHLATKSDDEKILKYIFELENINESDAFSYDNNCIYIFNACGNDDINSLENIIKNNDVSYIINEKNEDGLTPFSYSIKERKYKCAEYLLDNCNNIDVNAIDNSDHTAIDYFIINKVQDKYDLLEKLINRGGFIDSKYFKKQLLDYIICNNDLIKYFINKGIPIRDNKGERTYKVPNPLIFSVKQNSYPFVKALLENKIPIDEIDSNHKSAMIYAIDNGNKSIIELLLEYKFDINKTYDDERDITPIIYTVEKNKPSLFNYLLSTVSTELDEDQIISSIIAYSLNHKNFDMIEFIENNSKYNINSIGSLIDRLLAESKIDLTSKNENGYSLSHYACFKGKLLVIKELFKNNQDFNLKNEEERTPLMIAIIYKKYDCVKYLLKEDQSLDVNCKDVFGETAMSYLLKNLDYDDEIIELLYKKDYYFNKIDFKDENRLKYIMKCISLLKLFIERGIKLKTKKNEITIIKTPVIFSVKNNIKNLLISLLNLRADANEKDNDNKSPLYYAIFNNNIDLIHILLNYNANINEEIMSGKTALIYVIENNKENIFNNIIQNRNIKDNLDAIIQYVYDYALRLKNFDIITFLVERFKDKEYNIYTPLNNLLNSNKFDLPKIINDNGWNLLHYASHTGNVKLLTLMLKGSLQLDINKKCNDGSTPLMLSIKNEKFECAAHLIDNYADVNIYDGNGDTPLVYMLNHDSSFNDYIFDNLIKKGAFFPIKYIYDIDYLKRIINNKWVMKKITYQGLKIENENGEIRSVTNSLIYAAKHSNNIFAEELIRNGSTINDTDEHDNNALIYALINKNTKLVKLLLSHNIDCNYSNINNKSPIIIAINNDDSVSFKLIIDSINNSIEKNETIDKIIKNIIKYAKEINNYNIIKYIHKHLDRESYFNYEKLNDIIKEKDKNYNVKENKVNQPLHFACMHDNNDEIKNLTNIYINEQNNDGSTPLMVAIKNQCYKNVNLLFDSYPKIDVNIDDYHGMTPLTYLINNNKDHIDQGIILLKRGAFLTLDYIKKDNNFENLLKSNVVVQYLMENGIHVKEHNIVKYISSKNLTKYAIDNNLNKLLKAMIKNNLDIENEKCNGKSAILYAIENNNKDAFNMFIKQIPKNVKQSILKEVINKAFTSMDCSILGLLKNWTNNTDIINIINDTNNNNEIYCKEGYKPLHLACIKNNFKLISSLINAGYDVNTADKITKETALITAIKNRNYEVVKVLLNTKDINVNIYDSKQNTPLMYMINDLDYENNEIFENFIINGGNKIKYFDLLLHSLKMKRINYSKIILKKFPIDISNLKKSGKTIMSYLIDNKINFKEGFDLLFEKGAYIEPNYINDNKCIELIETNIGLIKSIVQNGFYTKQHNNVIQVKTPVIFFIKSSKNTMIEKLLENKASVEEKDEDGNTPIFHSIRSNNIKAFLTLLKYDADTTKRNNIGQTPLIYAEKRRKNSYFINELKKPRSRRSSNTDTSQKLNSQINQKNDDYIENNYIKRRENSNDSNDNMDNLLTISDIINNNKLNKSLETKKIKYADMASVSLDNVEPKIDYIRIDSKDNSIEKVNDDSDNRKIHYSKKELKNLKNIKKENQLITEKPQSTNYLLNNKLDIINYLSTGKMETLNEKKSKKLKKSFILIEEESNNEHEEESNSEYEEESNSEYEEESNSEYEEESNSEYEKESNSEYEKESNSEYEEEPNREYYEESNSEYEKELISKFNEVSNNEYEEETFVSAIDSSISESIKNTYNNEKSIESINHKNVLNIDSRKKIHDEISDNDNQVINDKTSSNIDEININQTIDTDKSTFSNDETSINQIINDTDEHTSSDDETNTNQIINDDIIKYPELHYACLKENEGFIKMFIDFSYDINEQCDDGSTPLLLSIKKEKFKSVEILINNKADVNIPDNEGVTPLLYAVKNYSENEELIEKLLSNGANPNYPDKTNEMKTPLIYATEYGNNNLVRLLIKNKANIEYKTEKGITPLKIAVKKNNLAIARILLSSKKK</sequence>